<keyword evidence="6" id="KW-0539">Nucleus</keyword>
<evidence type="ECO:0000313" key="10">
    <source>
        <dbReference type="EMBL" id="TYJ55488.1"/>
    </source>
</evidence>
<feature type="compositionally biased region" description="Low complexity" evidence="9">
    <location>
        <begin position="48"/>
        <end position="59"/>
    </location>
</feature>
<feature type="region of interest" description="Disordered" evidence="9">
    <location>
        <begin position="1"/>
        <end position="72"/>
    </location>
</feature>
<keyword evidence="7" id="KW-0131">Cell cycle</keyword>
<dbReference type="GO" id="GO:0005635">
    <property type="term" value="C:nuclear envelope"/>
    <property type="evidence" value="ECO:0007669"/>
    <property type="project" value="TreeGrafter"/>
</dbReference>
<dbReference type="InterPro" id="IPR008672">
    <property type="entry name" value="Mad1"/>
</dbReference>
<feature type="compositionally biased region" description="Low complexity" evidence="9">
    <location>
        <begin position="1"/>
        <end position="18"/>
    </location>
</feature>
<evidence type="ECO:0000256" key="6">
    <source>
        <dbReference type="ARBA" id="ARBA00023242"/>
    </source>
</evidence>
<evidence type="ECO:0000256" key="3">
    <source>
        <dbReference type="ARBA" id="ARBA00022019"/>
    </source>
</evidence>
<name>A0A5D3AXJ1_9TREE</name>
<comment type="caution">
    <text evidence="10">The sequence shown here is derived from an EMBL/GenBank/DDBJ whole genome shotgun (WGS) entry which is preliminary data.</text>
</comment>
<feature type="compositionally biased region" description="Polar residues" evidence="9">
    <location>
        <begin position="22"/>
        <end position="36"/>
    </location>
</feature>
<organism evidence="10 11">
    <name type="scientific">Cryptococcus floricola</name>
    <dbReference type="NCBI Taxonomy" id="2591691"/>
    <lineage>
        <taxon>Eukaryota</taxon>
        <taxon>Fungi</taxon>
        <taxon>Dikarya</taxon>
        <taxon>Basidiomycota</taxon>
        <taxon>Agaricomycotina</taxon>
        <taxon>Tremellomycetes</taxon>
        <taxon>Tremellales</taxon>
        <taxon>Cryptococcaceae</taxon>
        <taxon>Cryptococcus</taxon>
    </lineage>
</organism>
<keyword evidence="5" id="KW-0498">Mitosis</keyword>
<feature type="coiled-coil region" evidence="8">
    <location>
        <begin position="246"/>
        <end position="291"/>
    </location>
</feature>
<dbReference type="SUPFAM" id="SSF75704">
    <property type="entry name" value="Mitotic arrest deficient-like 1, Mad1"/>
    <property type="match status" value="1"/>
</dbReference>
<dbReference type="GO" id="GO:0007094">
    <property type="term" value="P:mitotic spindle assembly checkpoint signaling"/>
    <property type="evidence" value="ECO:0007669"/>
    <property type="project" value="InterPro"/>
</dbReference>
<evidence type="ECO:0000256" key="9">
    <source>
        <dbReference type="SAM" id="MobiDB-lite"/>
    </source>
</evidence>
<dbReference type="Gene3D" id="6.10.250.90">
    <property type="match status" value="1"/>
</dbReference>
<feature type="coiled-coil region" evidence="8">
    <location>
        <begin position="436"/>
        <end position="463"/>
    </location>
</feature>
<evidence type="ECO:0000256" key="7">
    <source>
        <dbReference type="ARBA" id="ARBA00023306"/>
    </source>
</evidence>
<dbReference type="Gene3D" id="3.30.457.60">
    <property type="match status" value="1"/>
</dbReference>
<keyword evidence="11" id="KW-1185">Reference proteome</keyword>
<evidence type="ECO:0000256" key="2">
    <source>
        <dbReference type="ARBA" id="ARBA00008029"/>
    </source>
</evidence>
<feature type="compositionally biased region" description="Basic and acidic residues" evidence="9">
    <location>
        <begin position="60"/>
        <end position="71"/>
    </location>
</feature>
<dbReference type="GO" id="GO:0072686">
    <property type="term" value="C:mitotic spindle"/>
    <property type="evidence" value="ECO:0007669"/>
    <property type="project" value="TreeGrafter"/>
</dbReference>
<evidence type="ECO:0000256" key="4">
    <source>
        <dbReference type="ARBA" id="ARBA00022618"/>
    </source>
</evidence>
<keyword evidence="4" id="KW-0132">Cell division</keyword>
<keyword evidence="8" id="KW-0175">Coiled coil</keyword>
<dbReference type="PANTHER" id="PTHR23168">
    <property type="entry name" value="MITOTIC SPINDLE ASSEMBLY CHECKPOINT PROTEIN MAD1 MITOTIC ARREST DEFICIENT-LIKE PROTEIN 1"/>
    <property type="match status" value="1"/>
</dbReference>
<dbReference type="Proteomes" id="UP000322245">
    <property type="component" value="Unassembled WGS sequence"/>
</dbReference>
<dbReference type="EMBL" id="NIDF01000039">
    <property type="protein sequence ID" value="TYJ55488.1"/>
    <property type="molecule type" value="Genomic_DNA"/>
</dbReference>
<dbReference type="PANTHER" id="PTHR23168:SF0">
    <property type="entry name" value="MITOTIC SPINDLE ASSEMBLY CHECKPOINT PROTEIN MAD1"/>
    <property type="match status" value="1"/>
</dbReference>
<comment type="similarity">
    <text evidence="2">Belongs to the MAD1 family.</text>
</comment>
<protein>
    <recommendedName>
        <fullName evidence="3">Spindle assembly checkpoint component MAD1</fullName>
    </recommendedName>
</protein>
<evidence type="ECO:0000256" key="1">
    <source>
        <dbReference type="ARBA" id="ARBA00004123"/>
    </source>
</evidence>
<accession>A0A5D3AXJ1</accession>
<reference evidence="10 11" key="1">
    <citation type="submission" date="2017-05" db="EMBL/GenBank/DDBJ databases">
        <title>The Genome Sequence of Tsuchiyaea wingfieldii DSM 27421.</title>
        <authorList>
            <person name="Cuomo C."/>
            <person name="Passer A."/>
            <person name="Billmyre B."/>
            <person name="Heitman J."/>
        </authorList>
    </citation>
    <scope>NUCLEOTIDE SEQUENCE [LARGE SCALE GENOMIC DNA]</scope>
    <source>
        <strain evidence="10 11">DSM 27421</strain>
    </source>
</reference>
<dbReference type="GO" id="GO:0000776">
    <property type="term" value="C:kinetochore"/>
    <property type="evidence" value="ECO:0007669"/>
    <property type="project" value="TreeGrafter"/>
</dbReference>
<dbReference type="AlphaFoldDB" id="A0A5D3AXJ1"/>
<sequence>MPPPSAARSAIPAPSARPVLAPSTSTHLGKRPSSSTDIDDPAHSRKTQSASSLKLQLSSLERENLRHKSNESKLQVQLEEQRIEIERLKEERYGLYEAKVDEVKRGEEKEKRWGEERRRYADEVALLRQRNTALANELEELRSQHTLLYGKHTSLSSSTSNEINLLQARIVEVEKERESLKGWERRARGLSIELEEERRRRIEGGEKESVPSKPDETLSNEVKRQSLNLSTIYRANETLKSELVELRSHRKTIESVERAHKETEQSLGEEIKVLQEQLERARRDMDSLTQTFPSADDTAELTQLRTRLSALSTLHTQAASELAQRECTIRDLRTRLADVAESSRATVGEISSRLQETERELRWAVEGRQSAERREALIRQEVDTLRSSGAGGGVDAAEMDRLLQTYRDMVEMMQRDSRLVEEKVARGQGLVQAHELANAQERISQLESDVVEFDKTIEELTTANTRLDAEVSSLMCRVASGEFNPGTERCLELRNNPEAKIQFIRKQELTALRQENDELLERLAELDGILSQQGMSGDVKEGMVPRSSYERLKKDQEDIGRAHEKRLTRLKEVFAAKTLEFLEAVYSVLGWRIKFEESGSDIRLTSMYAPKGKSGLTIRMTSREGHFGSMKMSGMMARSLEEARHFWVVERQSVPGFLAQVTIEMFEKTTMGRAAGYVGLE</sequence>
<proteinExistence type="inferred from homology"/>
<evidence type="ECO:0000256" key="5">
    <source>
        <dbReference type="ARBA" id="ARBA00022776"/>
    </source>
</evidence>
<dbReference type="GO" id="GO:0051315">
    <property type="term" value="P:attachment of mitotic spindle microtubules to kinetochore"/>
    <property type="evidence" value="ECO:0007669"/>
    <property type="project" value="TreeGrafter"/>
</dbReference>
<dbReference type="GO" id="GO:0051301">
    <property type="term" value="P:cell division"/>
    <property type="evidence" value="ECO:0007669"/>
    <property type="project" value="UniProtKB-KW"/>
</dbReference>
<gene>
    <name evidence="10" type="ORF">B9479_003878</name>
</gene>
<evidence type="ECO:0000313" key="11">
    <source>
        <dbReference type="Proteomes" id="UP000322245"/>
    </source>
</evidence>
<evidence type="ECO:0000256" key="8">
    <source>
        <dbReference type="SAM" id="Coils"/>
    </source>
</evidence>
<feature type="region of interest" description="Disordered" evidence="9">
    <location>
        <begin position="201"/>
        <end position="220"/>
    </location>
</feature>
<dbReference type="Pfam" id="PF05557">
    <property type="entry name" value="MAD"/>
    <property type="match status" value="1"/>
</dbReference>
<comment type="subcellular location">
    <subcellularLocation>
        <location evidence="1">Nucleus</location>
    </subcellularLocation>
</comment>